<keyword evidence="2" id="KW-1185">Reference proteome</keyword>
<accession>A0A1J1HT98</accession>
<dbReference type="EMBL" id="CVRI01000020">
    <property type="protein sequence ID" value="CRK90786.1"/>
    <property type="molecule type" value="Genomic_DNA"/>
</dbReference>
<reference evidence="1 2" key="1">
    <citation type="submission" date="2015-04" db="EMBL/GenBank/DDBJ databases">
        <authorList>
            <person name="Syromyatnikov M.Y."/>
            <person name="Popov V.N."/>
        </authorList>
    </citation>
    <scope>NUCLEOTIDE SEQUENCE [LARGE SCALE GENOMIC DNA]</scope>
</reference>
<sequence length="195" mass="23430">MNVIEVQISYQNEVDNDRNWRVEIFGDHYHLFSSEIHNKLFIVWFVTFLFKGETWEIIILDSDICKTSKLTTRLLKILSLLFISTFNYQFKGKRERSTREGERECVWNEIKKQLHLQIQFDIMNVLSLIKLYQQIFTFLKGFSHNLYKYIYVCKMNYLAALLYSQSKANHMCVVVKYFAIVFAFLPKRMEFEDGV</sequence>
<dbReference type="Proteomes" id="UP000183832">
    <property type="component" value="Unassembled WGS sequence"/>
</dbReference>
<gene>
    <name evidence="1" type="ORF">CLUMA_CG004478</name>
</gene>
<evidence type="ECO:0000313" key="2">
    <source>
        <dbReference type="Proteomes" id="UP000183832"/>
    </source>
</evidence>
<protein>
    <submittedName>
        <fullName evidence="1">CLUMA_CG004478, isoform A</fullName>
    </submittedName>
</protein>
<organism evidence="1 2">
    <name type="scientific">Clunio marinus</name>
    <dbReference type="NCBI Taxonomy" id="568069"/>
    <lineage>
        <taxon>Eukaryota</taxon>
        <taxon>Metazoa</taxon>
        <taxon>Ecdysozoa</taxon>
        <taxon>Arthropoda</taxon>
        <taxon>Hexapoda</taxon>
        <taxon>Insecta</taxon>
        <taxon>Pterygota</taxon>
        <taxon>Neoptera</taxon>
        <taxon>Endopterygota</taxon>
        <taxon>Diptera</taxon>
        <taxon>Nematocera</taxon>
        <taxon>Chironomoidea</taxon>
        <taxon>Chironomidae</taxon>
        <taxon>Clunio</taxon>
    </lineage>
</organism>
<dbReference type="AlphaFoldDB" id="A0A1J1HT98"/>
<proteinExistence type="predicted"/>
<evidence type="ECO:0000313" key="1">
    <source>
        <dbReference type="EMBL" id="CRK90786.1"/>
    </source>
</evidence>
<name>A0A1J1HT98_9DIPT</name>